<keyword evidence="1" id="KW-0812">Transmembrane</keyword>
<organism evidence="2 3">
    <name type="scientific">Sphaerisporangium corydalis</name>
    <dbReference type="NCBI Taxonomy" id="1441875"/>
    <lineage>
        <taxon>Bacteria</taxon>
        <taxon>Bacillati</taxon>
        <taxon>Actinomycetota</taxon>
        <taxon>Actinomycetes</taxon>
        <taxon>Streptosporangiales</taxon>
        <taxon>Streptosporangiaceae</taxon>
        <taxon>Sphaerisporangium</taxon>
    </lineage>
</organism>
<sequence>MKFRFKALQRMREPDELDSPTLLASPRGWIATFVVLIIVAAVTVWAFVGRLPVTVSATGLLTHPGGTAQLQSPYAGLVRTMLVHPDDTVQRGQAVVEIIETDSTTPRLVHSPFSGHVVAATTDDGHMVMPGEDLLTVERTDAPGDRLVAMLFVPADRMLGVVPGRQVDLSVSTAPPGSFGLLRGRVASVSTYPLILEEVADLVGGESAAHGYLNGTPPRLVIVDLDRDPHTTSGYAWSTKAGPPLRLSSQVNVTGSIDLGSQTLFDLMLGR</sequence>
<gene>
    <name evidence="2" type="ORF">ACFO8L_26090</name>
</gene>
<comment type="caution">
    <text evidence="2">The sequence shown here is derived from an EMBL/GenBank/DDBJ whole genome shotgun (WGS) entry which is preliminary data.</text>
</comment>
<dbReference type="InterPro" id="IPR050739">
    <property type="entry name" value="MFP"/>
</dbReference>
<proteinExistence type="predicted"/>
<evidence type="ECO:0000256" key="1">
    <source>
        <dbReference type="SAM" id="Phobius"/>
    </source>
</evidence>
<dbReference type="Gene3D" id="2.40.50.100">
    <property type="match status" value="1"/>
</dbReference>
<dbReference type="Proteomes" id="UP001595891">
    <property type="component" value="Unassembled WGS sequence"/>
</dbReference>
<reference evidence="3" key="1">
    <citation type="journal article" date="2019" name="Int. J. Syst. Evol. Microbiol.">
        <title>The Global Catalogue of Microorganisms (GCM) 10K type strain sequencing project: providing services to taxonomists for standard genome sequencing and annotation.</title>
        <authorList>
            <consortium name="The Broad Institute Genomics Platform"/>
            <consortium name="The Broad Institute Genome Sequencing Center for Infectious Disease"/>
            <person name="Wu L."/>
            <person name="Ma J."/>
        </authorList>
    </citation>
    <scope>NUCLEOTIDE SEQUENCE [LARGE SCALE GENOMIC DNA]</scope>
    <source>
        <strain evidence="3">CCUG 49560</strain>
    </source>
</reference>
<evidence type="ECO:0000313" key="3">
    <source>
        <dbReference type="Proteomes" id="UP001595891"/>
    </source>
</evidence>
<keyword evidence="3" id="KW-1185">Reference proteome</keyword>
<protein>
    <submittedName>
        <fullName evidence="2">HlyD family efflux transporter periplasmic adaptor subunit</fullName>
    </submittedName>
</protein>
<dbReference type="InterPro" id="IPR011053">
    <property type="entry name" value="Single_hybrid_motif"/>
</dbReference>
<name>A0ABV9ENL0_9ACTN</name>
<dbReference type="RefSeq" id="WP_262844364.1">
    <property type="nucleotide sequence ID" value="NZ_JANZYP010000028.1"/>
</dbReference>
<dbReference type="PANTHER" id="PTHR30386">
    <property type="entry name" value="MEMBRANE FUSION SUBUNIT OF EMRAB-TOLC MULTIDRUG EFFLUX PUMP"/>
    <property type="match status" value="1"/>
</dbReference>
<evidence type="ECO:0000313" key="2">
    <source>
        <dbReference type="EMBL" id="MFC4589584.1"/>
    </source>
</evidence>
<dbReference type="SUPFAM" id="SSF51230">
    <property type="entry name" value="Single hybrid motif"/>
    <property type="match status" value="1"/>
</dbReference>
<accession>A0ABV9ENL0</accession>
<dbReference type="EMBL" id="JBHSFN010000017">
    <property type="protein sequence ID" value="MFC4589584.1"/>
    <property type="molecule type" value="Genomic_DNA"/>
</dbReference>
<feature type="transmembrane region" description="Helical" evidence="1">
    <location>
        <begin position="29"/>
        <end position="48"/>
    </location>
</feature>
<keyword evidence="1" id="KW-0472">Membrane</keyword>
<keyword evidence="1" id="KW-1133">Transmembrane helix</keyword>